<dbReference type="PANTHER" id="PTHR46250">
    <property type="entry name" value="MYB/SANT-LIKE DNA-BINDING DOMAIN PROTEIN-RELATED"/>
    <property type="match status" value="1"/>
</dbReference>
<evidence type="ECO:0000313" key="1">
    <source>
        <dbReference type="EMBL" id="KAK9119124.1"/>
    </source>
</evidence>
<dbReference type="EMBL" id="JBBNAG010000007">
    <property type="protein sequence ID" value="KAK9119124.1"/>
    <property type="molecule type" value="Genomic_DNA"/>
</dbReference>
<protein>
    <submittedName>
        <fullName evidence="1">Uncharacterized protein</fullName>
    </submittedName>
</protein>
<proteinExistence type="predicted"/>
<dbReference type="PANTHER" id="PTHR46250:SF15">
    <property type="entry name" value="OS01G0523800 PROTEIN"/>
    <property type="match status" value="1"/>
</dbReference>
<evidence type="ECO:0000313" key="2">
    <source>
        <dbReference type="Proteomes" id="UP001419268"/>
    </source>
</evidence>
<accession>A0AAP0NUU0</accession>
<name>A0AAP0NUU0_9MAGN</name>
<comment type="caution">
    <text evidence="1">The sequence shown here is derived from an EMBL/GenBank/DDBJ whole genome shotgun (WGS) entry which is preliminary data.</text>
</comment>
<keyword evidence="2" id="KW-1185">Reference proteome</keyword>
<dbReference type="AlphaFoldDB" id="A0AAP0NUU0"/>
<gene>
    <name evidence="1" type="ORF">Scep_017217</name>
</gene>
<dbReference type="Proteomes" id="UP001419268">
    <property type="component" value="Unassembled WGS sequence"/>
</dbReference>
<sequence>MMMFGTISHPTSVGLRNKQFPLYDELDYVYGKDMATGTCAENPVDAVEDIALNGKEHQSQYVASSFNESQNVKQEENSLLTPISARTTQPLKSNDCADREMIVHQEVHKIYGLSQKDLIKSGRKIVLDLLEIDYLFSLQEEFRKVYMLSLLLN</sequence>
<reference evidence="1 2" key="1">
    <citation type="submission" date="2024-01" db="EMBL/GenBank/DDBJ databases">
        <title>Genome assemblies of Stephania.</title>
        <authorList>
            <person name="Yang L."/>
        </authorList>
    </citation>
    <scope>NUCLEOTIDE SEQUENCE [LARGE SCALE GENOMIC DNA]</scope>
    <source>
        <strain evidence="1">JXDWG</strain>
        <tissue evidence="1">Leaf</tissue>
    </source>
</reference>
<organism evidence="1 2">
    <name type="scientific">Stephania cephalantha</name>
    <dbReference type="NCBI Taxonomy" id="152367"/>
    <lineage>
        <taxon>Eukaryota</taxon>
        <taxon>Viridiplantae</taxon>
        <taxon>Streptophyta</taxon>
        <taxon>Embryophyta</taxon>
        <taxon>Tracheophyta</taxon>
        <taxon>Spermatophyta</taxon>
        <taxon>Magnoliopsida</taxon>
        <taxon>Ranunculales</taxon>
        <taxon>Menispermaceae</taxon>
        <taxon>Menispermoideae</taxon>
        <taxon>Cissampelideae</taxon>
        <taxon>Stephania</taxon>
    </lineage>
</organism>